<evidence type="ECO:0000313" key="11">
    <source>
        <dbReference type="EMBL" id="CAF4228668.1"/>
    </source>
</evidence>
<keyword evidence="4" id="KW-0067">ATP-binding</keyword>
<feature type="domain" description="Helicase C-terminal" evidence="8">
    <location>
        <begin position="379"/>
        <end position="546"/>
    </location>
</feature>
<proteinExistence type="inferred from homology"/>
<reference evidence="10" key="1">
    <citation type="submission" date="2021-02" db="EMBL/GenBank/DDBJ databases">
        <authorList>
            <person name="Nowell W R."/>
        </authorList>
    </citation>
    <scope>NUCLEOTIDE SEQUENCE</scope>
</reference>
<dbReference type="EMBL" id="CAJOBC010066694">
    <property type="protein sequence ID" value="CAF4228668.1"/>
    <property type="molecule type" value="Genomic_DNA"/>
</dbReference>
<comment type="caution">
    <text evidence="10">The sequence shown here is derived from an EMBL/GenBank/DDBJ whole genome shotgun (WGS) entry which is preliminary data.</text>
</comment>
<evidence type="ECO:0000256" key="2">
    <source>
        <dbReference type="ARBA" id="ARBA00022588"/>
    </source>
</evidence>
<dbReference type="SUPFAM" id="SSF52540">
    <property type="entry name" value="P-loop containing nucleoside triphosphate hydrolases"/>
    <property type="match status" value="1"/>
</dbReference>
<accession>A0A815HL30</accession>
<dbReference type="GO" id="GO:0003724">
    <property type="term" value="F:RNA helicase activity"/>
    <property type="evidence" value="ECO:0007669"/>
    <property type="project" value="UniProtKB-EC"/>
</dbReference>
<dbReference type="Pfam" id="PF11648">
    <property type="entry name" value="RIG-I_C-RD"/>
    <property type="match status" value="1"/>
</dbReference>
<dbReference type="GO" id="GO:0005737">
    <property type="term" value="C:cytoplasm"/>
    <property type="evidence" value="ECO:0007669"/>
    <property type="project" value="TreeGrafter"/>
</dbReference>
<evidence type="ECO:0000256" key="3">
    <source>
        <dbReference type="ARBA" id="ARBA00022741"/>
    </source>
</evidence>
<sequence>MNLQERPVDYARIDLRIFEKSPVWSDKYLSQINLQQRPYDFQIELVQSVIQSQKNTIICVRTGSGKTYVAALLIKYYYMKKMISSRQRFLSFFFIPHRAIRDQQALAIESVGDLRVSACDDDSFVSEYIRRSDVIVCTPQKFLNCLLQERSLRMTDIDLMIFDECHNCIGSHPYSQIMKQCLLHYQQHQLPRIIGMTASCSTKITNMQQLFHSLSDDDVRKGSAIANLYQLCATINCQAISAVTKRDQLLELEKKISRPTQDEIVCVDSKPFDQHTKKFKETLIYLMKEIRKKCSPKITSTDIEQQLVEQKQDAEKKGEFTNVILIKYLIMLVKRLDAITDLPLNSLIIDLINRVDSFYNKKETPIEVEIQVYELCQNKLNSLIEQLKESVFYFTNPKLDLLSKLIRKHTAEREDARGTLYGTVKPCWLVGQSGTDFTKTINEQDETLKDFRKGLCNVMVATDVVQEGLDVPQCSYVVRYEFVSSEIGTVQARGRARTQNSAYYLITTSDSQNYMREKINRLKEKQMDEALEEWKQMSPDELKQNIAKKQVNKKKFIKEEIVNGWQHEEEQTNAASSMLTDTPPDGKVSCRSCGYYLGKLEWLRRRNTCYFVQKQHVLERVEIELKLEPKQIKDIQINGKVRCGNTQCREELGGAQEFLNRKDMKEICALKCNQLKFSYINKESGRENIIVGKKWTELPFRIVELETRPPRRS</sequence>
<dbReference type="InterPro" id="IPR038557">
    <property type="entry name" value="RLR_C_sf"/>
</dbReference>
<dbReference type="InterPro" id="IPR027417">
    <property type="entry name" value="P-loop_NTPase"/>
</dbReference>
<gene>
    <name evidence="10" type="ORF">GPM918_LOCUS31117</name>
    <name evidence="11" type="ORF">SRO942_LOCUS31752</name>
</gene>
<dbReference type="Proteomes" id="UP000663829">
    <property type="component" value="Unassembled WGS sequence"/>
</dbReference>
<dbReference type="PANTHER" id="PTHR14074:SF16">
    <property type="entry name" value="ANTIVIRAL INNATE IMMUNE RESPONSE RECEPTOR RIG-I"/>
    <property type="match status" value="1"/>
</dbReference>
<dbReference type="Gene3D" id="2.170.150.30">
    <property type="entry name" value="RIG-I-like receptor, C-terminal regulatory domain"/>
    <property type="match status" value="1"/>
</dbReference>
<dbReference type="PANTHER" id="PTHR14074">
    <property type="entry name" value="HELICASE WITH DEATH DOMAIN-RELATED"/>
    <property type="match status" value="1"/>
</dbReference>
<dbReference type="GO" id="GO:0003676">
    <property type="term" value="F:nucleic acid binding"/>
    <property type="evidence" value="ECO:0007669"/>
    <property type="project" value="InterPro"/>
</dbReference>
<protein>
    <recommendedName>
        <fullName evidence="13">RNA helicase</fullName>
    </recommendedName>
</protein>
<dbReference type="AlphaFoldDB" id="A0A815HL30"/>
<evidence type="ECO:0000256" key="6">
    <source>
        <dbReference type="ARBA" id="ARBA00049390"/>
    </source>
</evidence>
<dbReference type="SMART" id="SM00487">
    <property type="entry name" value="DEXDc"/>
    <property type="match status" value="1"/>
</dbReference>
<dbReference type="EMBL" id="CAJNOQ010015113">
    <property type="protein sequence ID" value="CAF1355420.1"/>
    <property type="molecule type" value="Genomic_DNA"/>
</dbReference>
<dbReference type="SMART" id="SM00490">
    <property type="entry name" value="HELICc"/>
    <property type="match status" value="1"/>
</dbReference>
<dbReference type="Proteomes" id="UP000681722">
    <property type="component" value="Unassembled WGS sequence"/>
</dbReference>
<dbReference type="Pfam" id="PF00271">
    <property type="entry name" value="Helicase_C"/>
    <property type="match status" value="1"/>
</dbReference>
<keyword evidence="3" id="KW-0547">Nucleotide-binding</keyword>
<evidence type="ECO:0000256" key="4">
    <source>
        <dbReference type="ARBA" id="ARBA00022840"/>
    </source>
</evidence>
<organism evidence="10 12">
    <name type="scientific">Didymodactylos carnosus</name>
    <dbReference type="NCBI Taxonomy" id="1234261"/>
    <lineage>
        <taxon>Eukaryota</taxon>
        <taxon>Metazoa</taxon>
        <taxon>Spiralia</taxon>
        <taxon>Gnathifera</taxon>
        <taxon>Rotifera</taxon>
        <taxon>Eurotatoria</taxon>
        <taxon>Bdelloidea</taxon>
        <taxon>Philodinida</taxon>
        <taxon>Philodinidae</taxon>
        <taxon>Didymodactylos</taxon>
    </lineage>
</organism>
<keyword evidence="2" id="KW-0399">Innate immunity</keyword>
<evidence type="ECO:0000256" key="5">
    <source>
        <dbReference type="ARBA" id="ARBA00022859"/>
    </source>
</evidence>
<evidence type="ECO:0000259" key="8">
    <source>
        <dbReference type="PROSITE" id="PS51194"/>
    </source>
</evidence>
<dbReference type="InterPro" id="IPR021673">
    <property type="entry name" value="RLR_CTR"/>
</dbReference>
<feature type="domain" description="Helicase ATP-binding" evidence="7">
    <location>
        <begin position="47"/>
        <end position="218"/>
    </location>
</feature>
<dbReference type="OrthoDB" id="416741at2759"/>
<keyword evidence="12" id="KW-1185">Reference proteome</keyword>
<dbReference type="InterPro" id="IPR011545">
    <property type="entry name" value="DEAD/DEAH_box_helicase_dom"/>
</dbReference>
<evidence type="ECO:0000313" key="12">
    <source>
        <dbReference type="Proteomes" id="UP000663829"/>
    </source>
</evidence>
<dbReference type="InterPro" id="IPR051363">
    <property type="entry name" value="RLR_Helicase"/>
</dbReference>
<dbReference type="GO" id="GO:0045087">
    <property type="term" value="P:innate immune response"/>
    <property type="evidence" value="ECO:0007669"/>
    <property type="project" value="UniProtKB-KW"/>
</dbReference>
<feature type="domain" description="RLR CTR" evidence="9">
    <location>
        <begin position="574"/>
        <end position="712"/>
    </location>
</feature>
<dbReference type="InterPro" id="IPR001650">
    <property type="entry name" value="Helicase_C-like"/>
</dbReference>
<evidence type="ECO:0000259" key="7">
    <source>
        <dbReference type="PROSITE" id="PS51192"/>
    </source>
</evidence>
<evidence type="ECO:0000256" key="1">
    <source>
        <dbReference type="ARBA" id="ARBA00006866"/>
    </source>
</evidence>
<dbReference type="PROSITE" id="PS51789">
    <property type="entry name" value="RLR_CTR"/>
    <property type="match status" value="1"/>
</dbReference>
<evidence type="ECO:0000313" key="10">
    <source>
        <dbReference type="EMBL" id="CAF1355420.1"/>
    </source>
</evidence>
<dbReference type="GO" id="GO:0005524">
    <property type="term" value="F:ATP binding"/>
    <property type="evidence" value="ECO:0007669"/>
    <property type="project" value="UniProtKB-KW"/>
</dbReference>
<evidence type="ECO:0000259" key="9">
    <source>
        <dbReference type="PROSITE" id="PS51789"/>
    </source>
</evidence>
<dbReference type="PROSITE" id="PS51192">
    <property type="entry name" value="HELICASE_ATP_BIND_1"/>
    <property type="match status" value="1"/>
</dbReference>
<name>A0A815HL30_9BILA</name>
<keyword evidence="5" id="KW-0391">Immunity</keyword>
<evidence type="ECO:0008006" key="13">
    <source>
        <dbReference type="Google" id="ProtNLM"/>
    </source>
</evidence>
<comment type="catalytic activity">
    <reaction evidence="6">
        <text>ATP + H2O = ADP + phosphate + H(+)</text>
        <dbReference type="Rhea" id="RHEA:13065"/>
        <dbReference type="ChEBI" id="CHEBI:15377"/>
        <dbReference type="ChEBI" id="CHEBI:15378"/>
        <dbReference type="ChEBI" id="CHEBI:30616"/>
        <dbReference type="ChEBI" id="CHEBI:43474"/>
        <dbReference type="ChEBI" id="CHEBI:456216"/>
        <dbReference type="EC" id="3.6.4.13"/>
    </reaction>
    <physiologicalReaction direction="left-to-right" evidence="6">
        <dbReference type="Rhea" id="RHEA:13066"/>
    </physiologicalReaction>
</comment>
<dbReference type="InterPro" id="IPR014001">
    <property type="entry name" value="Helicase_ATP-bd"/>
</dbReference>
<dbReference type="PROSITE" id="PS51194">
    <property type="entry name" value="HELICASE_CTER"/>
    <property type="match status" value="1"/>
</dbReference>
<comment type="similarity">
    <text evidence="1">Belongs to the helicase family. RLR subfamily.</text>
</comment>
<dbReference type="Pfam" id="PF00270">
    <property type="entry name" value="DEAD"/>
    <property type="match status" value="1"/>
</dbReference>
<dbReference type="Gene3D" id="3.40.50.300">
    <property type="entry name" value="P-loop containing nucleotide triphosphate hydrolases"/>
    <property type="match status" value="2"/>
</dbReference>